<comment type="caution">
    <text evidence="1">The sequence shown here is derived from an EMBL/GenBank/DDBJ whole genome shotgun (WGS) entry which is preliminary data.</text>
</comment>
<gene>
    <name evidence="1" type="ORF">G6011_09516</name>
</gene>
<keyword evidence="2" id="KW-1185">Reference proteome</keyword>
<dbReference type="Proteomes" id="UP001199106">
    <property type="component" value="Unassembled WGS sequence"/>
</dbReference>
<organism evidence="1 2">
    <name type="scientific">Alternaria panax</name>
    <dbReference type="NCBI Taxonomy" id="48097"/>
    <lineage>
        <taxon>Eukaryota</taxon>
        <taxon>Fungi</taxon>
        <taxon>Dikarya</taxon>
        <taxon>Ascomycota</taxon>
        <taxon>Pezizomycotina</taxon>
        <taxon>Dothideomycetes</taxon>
        <taxon>Pleosporomycetidae</taxon>
        <taxon>Pleosporales</taxon>
        <taxon>Pleosporineae</taxon>
        <taxon>Pleosporaceae</taxon>
        <taxon>Alternaria</taxon>
        <taxon>Alternaria sect. Panax</taxon>
    </lineage>
</organism>
<accession>A0AAD4IBE6</accession>
<reference evidence="1" key="1">
    <citation type="submission" date="2021-07" db="EMBL/GenBank/DDBJ databases">
        <title>Genome Resource of American Ginseng Black Spot Pathogen Alternaria panax.</title>
        <authorList>
            <person name="Qiu C."/>
            <person name="Wang W."/>
            <person name="Liu Z."/>
        </authorList>
    </citation>
    <scope>NUCLEOTIDE SEQUENCE</scope>
    <source>
        <strain evidence="1">BNCC115425</strain>
    </source>
</reference>
<evidence type="ECO:0000313" key="2">
    <source>
        <dbReference type="Proteomes" id="UP001199106"/>
    </source>
</evidence>
<name>A0AAD4IBE6_9PLEO</name>
<sequence length="63" mass="7044">MSTNIGTNTVRRAKSLLEDFLHQTNNAGLHVEEPSPNSGGHWKVLDEEEAQDAKDKEEWVLVA</sequence>
<protein>
    <submittedName>
        <fullName evidence="1">Uncharacterized protein</fullName>
    </submittedName>
</protein>
<dbReference type="AlphaFoldDB" id="A0AAD4IBE6"/>
<proteinExistence type="predicted"/>
<dbReference type="EMBL" id="JAANER010000004">
    <property type="protein sequence ID" value="KAG9191428.1"/>
    <property type="molecule type" value="Genomic_DNA"/>
</dbReference>
<evidence type="ECO:0000313" key="1">
    <source>
        <dbReference type="EMBL" id="KAG9191428.1"/>
    </source>
</evidence>